<accession>A0AAC9RUK7</accession>
<proteinExistence type="predicted"/>
<keyword evidence="2" id="KW-1185">Reference proteome</keyword>
<evidence type="ECO:0000313" key="2">
    <source>
        <dbReference type="Proteomes" id="UP000242864"/>
    </source>
</evidence>
<gene>
    <name evidence="1" type="ORF">B5P37_08945</name>
</gene>
<dbReference type="EMBL" id="CP020773">
    <property type="protein sequence ID" value="ARJ51429.1"/>
    <property type="molecule type" value="Genomic_DNA"/>
</dbReference>
<dbReference type="AlphaFoldDB" id="A0AAC9RUK7"/>
<dbReference type="Proteomes" id="UP000242864">
    <property type="component" value="Chromosome"/>
</dbReference>
<evidence type="ECO:0000313" key="1">
    <source>
        <dbReference type="EMBL" id="ARJ51429.1"/>
    </source>
</evidence>
<dbReference type="RefSeq" id="WP_085237892.1">
    <property type="nucleotide sequence ID" value="NZ_CP020773.1"/>
</dbReference>
<dbReference type="KEGG" id="slz:B5P37_08945"/>
<sequence length="119" mass="13804">MRTDIDVVSKDNRIYLKIAKSIFEIHGLSKSKVLSIIQEIKNGDLNFDDKLYKKQIYELLRQNHGLEKSENTEHLLRAKNINISINTIENNIIGVCGDADLVEKYISKYSYAKKNDQFK</sequence>
<organism evidence="1 2">
    <name type="scientific">Staphylococcus lutrae</name>
    <dbReference type="NCBI Taxonomy" id="155085"/>
    <lineage>
        <taxon>Bacteria</taxon>
        <taxon>Bacillati</taxon>
        <taxon>Bacillota</taxon>
        <taxon>Bacilli</taxon>
        <taxon>Bacillales</taxon>
        <taxon>Staphylococcaceae</taxon>
        <taxon>Staphylococcus</taxon>
    </lineage>
</organism>
<name>A0AAC9RUK7_9STAP</name>
<reference evidence="1 2" key="1">
    <citation type="submission" date="2017-04" db="EMBL/GenBank/DDBJ databases">
        <authorList>
            <person name="Veseli I.A."/>
            <person name="Tang C."/>
            <person name="Pombert J.-F."/>
        </authorList>
    </citation>
    <scope>NUCLEOTIDE SEQUENCE [LARGE SCALE GENOMIC DNA]</scope>
    <source>
        <strain evidence="1 2">ATCC 700373</strain>
    </source>
</reference>
<protein>
    <submittedName>
        <fullName evidence="1">Uncharacterized protein</fullName>
    </submittedName>
</protein>